<dbReference type="GO" id="GO:0030170">
    <property type="term" value="F:pyridoxal phosphate binding"/>
    <property type="evidence" value="ECO:0007669"/>
    <property type="project" value="InterPro"/>
</dbReference>
<comment type="subunit">
    <text evidence="2 7">Homodimer.</text>
</comment>
<keyword evidence="10" id="KW-1185">Reference proteome</keyword>
<evidence type="ECO:0000256" key="6">
    <source>
        <dbReference type="ARBA" id="ARBA00023102"/>
    </source>
</evidence>
<dbReference type="PATRIC" id="fig|1423804.4.peg.188"/>
<dbReference type="Gene3D" id="3.90.1150.10">
    <property type="entry name" value="Aspartate Aminotransferase, domain 1"/>
    <property type="match status" value="1"/>
</dbReference>
<evidence type="ECO:0000256" key="5">
    <source>
        <dbReference type="ARBA" id="ARBA00022898"/>
    </source>
</evidence>
<name>A0A0R2FDZ7_9LACO</name>
<evidence type="ECO:0000256" key="1">
    <source>
        <dbReference type="ARBA" id="ARBA00001933"/>
    </source>
</evidence>
<dbReference type="AlphaFoldDB" id="A0A0R2FDZ7"/>
<dbReference type="EMBL" id="AYZM01000061">
    <property type="protein sequence ID" value="KRN25766.1"/>
    <property type="molecule type" value="Genomic_DNA"/>
</dbReference>
<dbReference type="CDD" id="cd00609">
    <property type="entry name" value="AAT_like"/>
    <property type="match status" value="1"/>
</dbReference>
<dbReference type="PANTHER" id="PTHR43643:SF3">
    <property type="entry name" value="HISTIDINOL-PHOSPHATE AMINOTRANSFERASE"/>
    <property type="match status" value="1"/>
</dbReference>
<dbReference type="EC" id="2.6.1.9" evidence="7"/>
<dbReference type="InterPro" id="IPR015421">
    <property type="entry name" value="PyrdxlP-dep_Trfase_major"/>
</dbReference>
<keyword evidence="7" id="KW-0028">Amino-acid biosynthesis</keyword>
<keyword evidence="5 7" id="KW-0663">Pyridoxal phosphate</keyword>
<keyword evidence="4 7" id="KW-0808">Transferase</keyword>
<comment type="catalytic activity">
    <reaction evidence="7">
        <text>L-histidinol phosphate + 2-oxoglutarate = 3-(imidazol-4-yl)-2-oxopropyl phosphate + L-glutamate</text>
        <dbReference type="Rhea" id="RHEA:23744"/>
        <dbReference type="ChEBI" id="CHEBI:16810"/>
        <dbReference type="ChEBI" id="CHEBI:29985"/>
        <dbReference type="ChEBI" id="CHEBI:57766"/>
        <dbReference type="ChEBI" id="CHEBI:57980"/>
        <dbReference type="EC" id="2.6.1.9"/>
    </reaction>
</comment>
<dbReference type="Gene3D" id="3.40.640.10">
    <property type="entry name" value="Type I PLP-dependent aspartate aminotransferase-like (Major domain)"/>
    <property type="match status" value="1"/>
</dbReference>
<proteinExistence type="inferred from homology"/>
<dbReference type="PANTHER" id="PTHR43643">
    <property type="entry name" value="HISTIDINOL-PHOSPHATE AMINOTRANSFERASE 2"/>
    <property type="match status" value="1"/>
</dbReference>
<accession>A0A0R2FDZ7</accession>
<dbReference type="RefSeq" id="WP_057151773.1">
    <property type="nucleotide sequence ID" value="NZ_AYZM01000061.1"/>
</dbReference>
<feature type="domain" description="Aminotransferase class I/classII large" evidence="8">
    <location>
        <begin position="29"/>
        <end position="346"/>
    </location>
</feature>
<evidence type="ECO:0000256" key="7">
    <source>
        <dbReference type="HAMAP-Rule" id="MF_01023"/>
    </source>
</evidence>
<evidence type="ECO:0000259" key="8">
    <source>
        <dbReference type="Pfam" id="PF00155"/>
    </source>
</evidence>
<feature type="modified residue" description="N6-(pyridoxal phosphate)lysine" evidence="7">
    <location>
        <position position="223"/>
    </location>
</feature>
<dbReference type="OrthoDB" id="9813612at2"/>
<dbReference type="InterPro" id="IPR005861">
    <property type="entry name" value="HisP_aminotrans"/>
</dbReference>
<dbReference type="Proteomes" id="UP000051442">
    <property type="component" value="Unassembled WGS sequence"/>
</dbReference>
<evidence type="ECO:0000256" key="3">
    <source>
        <dbReference type="ARBA" id="ARBA00022576"/>
    </source>
</evidence>
<dbReference type="Pfam" id="PF00155">
    <property type="entry name" value="Aminotran_1_2"/>
    <property type="match status" value="1"/>
</dbReference>
<dbReference type="GO" id="GO:0004400">
    <property type="term" value="F:histidinol-phosphate transaminase activity"/>
    <property type="evidence" value="ECO:0007669"/>
    <property type="project" value="UniProtKB-UniRule"/>
</dbReference>
<comment type="similarity">
    <text evidence="7">Belongs to the class-II pyridoxal-phosphate-dependent aminotransferase family. Histidinol-phosphate aminotransferase subfamily.</text>
</comment>
<comment type="pathway">
    <text evidence="7">Amino-acid biosynthesis; L-histidine biosynthesis; L-histidine from 5-phospho-alpha-D-ribose 1-diphosphate: step 7/9.</text>
</comment>
<dbReference type="InterPro" id="IPR004839">
    <property type="entry name" value="Aminotransferase_I/II_large"/>
</dbReference>
<keyword evidence="3 7" id="KW-0032">Aminotransferase</keyword>
<dbReference type="InterPro" id="IPR050106">
    <property type="entry name" value="HistidinolP_aminotransfase"/>
</dbReference>
<dbReference type="STRING" id="1423804.FD14_GL000173"/>
<dbReference type="GO" id="GO:0000105">
    <property type="term" value="P:L-histidine biosynthetic process"/>
    <property type="evidence" value="ECO:0007669"/>
    <property type="project" value="UniProtKB-UniRule"/>
</dbReference>
<dbReference type="InterPro" id="IPR015424">
    <property type="entry name" value="PyrdxlP-dep_Trfase"/>
</dbReference>
<evidence type="ECO:0000313" key="10">
    <source>
        <dbReference type="Proteomes" id="UP000051442"/>
    </source>
</evidence>
<dbReference type="NCBIfam" id="TIGR01141">
    <property type="entry name" value="hisC"/>
    <property type="match status" value="1"/>
</dbReference>
<organism evidence="9 10">
    <name type="scientific">Secundilactobacillus similis DSM 23365 = JCM 2765</name>
    <dbReference type="NCBI Taxonomy" id="1423804"/>
    <lineage>
        <taxon>Bacteria</taxon>
        <taxon>Bacillati</taxon>
        <taxon>Bacillota</taxon>
        <taxon>Bacilli</taxon>
        <taxon>Lactobacillales</taxon>
        <taxon>Lactobacillaceae</taxon>
        <taxon>Secundilactobacillus</taxon>
    </lineage>
</organism>
<dbReference type="InterPro" id="IPR015422">
    <property type="entry name" value="PyrdxlP-dep_Trfase_small"/>
</dbReference>
<comment type="cofactor">
    <cofactor evidence="1 7">
        <name>pyridoxal 5'-phosphate</name>
        <dbReference type="ChEBI" id="CHEBI:597326"/>
    </cofactor>
</comment>
<evidence type="ECO:0000256" key="2">
    <source>
        <dbReference type="ARBA" id="ARBA00011738"/>
    </source>
</evidence>
<keyword evidence="6 7" id="KW-0368">Histidine biosynthesis</keyword>
<dbReference type="UniPathway" id="UPA00031">
    <property type="reaction ID" value="UER00012"/>
</dbReference>
<evidence type="ECO:0000313" key="9">
    <source>
        <dbReference type="EMBL" id="KRN25766.1"/>
    </source>
</evidence>
<reference evidence="9 10" key="1">
    <citation type="journal article" date="2015" name="Genome Announc.">
        <title>Expanding the biotechnology potential of lactobacilli through comparative genomics of 213 strains and associated genera.</title>
        <authorList>
            <person name="Sun Z."/>
            <person name="Harris H.M."/>
            <person name="McCann A."/>
            <person name="Guo C."/>
            <person name="Argimon S."/>
            <person name="Zhang W."/>
            <person name="Yang X."/>
            <person name="Jeffery I.B."/>
            <person name="Cooney J.C."/>
            <person name="Kagawa T.F."/>
            <person name="Liu W."/>
            <person name="Song Y."/>
            <person name="Salvetti E."/>
            <person name="Wrobel A."/>
            <person name="Rasinkangas P."/>
            <person name="Parkhill J."/>
            <person name="Rea M.C."/>
            <person name="O'Sullivan O."/>
            <person name="Ritari J."/>
            <person name="Douillard F.P."/>
            <person name="Paul Ross R."/>
            <person name="Yang R."/>
            <person name="Briner A.E."/>
            <person name="Felis G.E."/>
            <person name="de Vos W.M."/>
            <person name="Barrangou R."/>
            <person name="Klaenhammer T.R."/>
            <person name="Caufield P.W."/>
            <person name="Cui Y."/>
            <person name="Zhang H."/>
            <person name="O'Toole P.W."/>
        </authorList>
    </citation>
    <scope>NUCLEOTIDE SEQUENCE [LARGE SCALE GENOMIC DNA]</scope>
    <source>
        <strain evidence="9 10">DSM 23365</strain>
    </source>
</reference>
<comment type="caution">
    <text evidence="9">The sequence shown here is derived from an EMBL/GenBank/DDBJ whole genome shotgun (WGS) entry which is preliminary data.</text>
</comment>
<evidence type="ECO:0000256" key="4">
    <source>
        <dbReference type="ARBA" id="ARBA00022679"/>
    </source>
</evidence>
<protein>
    <recommendedName>
        <fullName evidence="7">Histidinol-phosphate aminotransferase</fullName>
        <ecNumber evidence="7">2.6.1.9</ecNumber>
    </recommendedName>
    <alternativeName>
        <fullName evidence="7">Imidazole acetol-phosphate transaminase</fullName>
    </alternativeName>
</protein>
<gene>
    <name evidence="7" type="primary">hisC</name>
    <name evidence="9" type="ORF">FD14_GL000173</name>
</gene>
<dbReference type="SUPFAM" id="SSF53383">
    <property type="entry name" value="PLP-dependent transferases"/>
    <property type="match status" value="1"/>
</dbReference>
<dbReference type="HAMAP" id="MF_01023">
    <property type="entry name" value="HisC_aminotrans_2"/>
    <property type="match status" value="1"/>
</dbReference>
<sequence>MVKQAISKLTAYTPELTLAELKQQRGLDKLVRLSANENAFGTSPKVGEALRAWNFTDANRYPDSNVNGLRQLIAARLNIDPATLVFGDGLDEIIQLLSRTLLAPDDEVVLTRPTFSEYALHAAIEGAKLVDVPATDAGETDLDALAAAVTDKTQMIWLCNPNNPTSTYTMRDAIEAFLAKVPERVTVVVDEAYIDFVTAEANPSALALMSKFSNLVVLRTFSKAYGLANFRVGYAVVAPALASTLQTVRLPYNLSSFAEIAAEAAYKDQGFVDQVVQTIAAEREKWTAFLTEQDVTFYEPQANFIFMRIEGAADLAEKLLQNGYLVRTGLGDEWLRISIGKPEDNQAVQQIVSEFLQK</sequence>